<accession>A0A3D8R041</accession>
<comment type="caution">
    <text evidence="2">The sequence shown here is derived from an EMBL/GenBank/DDBJ whole genome shotgun (WGS) entry which is preliminary data.</text>
</comment>
<dbReference type="OrthoDB" id="4500237at2759"/>
<keyword evidence="3" id="KW-1185">Reference proteome</keyword>
<name>A0A3D8R041_9EURO</name>
<evidence type="ECO:0000313" key="2">
    <source>
        <dbReference type="EMBL" id="RDW67433.1"/>
    </source>
</evidence>
<organism evidence="2 3">
    <name type="scientific">Aspergillus mulundensis</name>
    <dbReference type="NCBI Taxonomy" id="1810919"/>
    <lineage>
        <taxon>Eukaryota</taxon>
        <taxon>Fungi</taxon>
        <taxon>Dikarya</taxon>
        <taxon>Ascomycota</taxon>
        <taxon>Pezizomycotina</taxon>
        <taxon>Eurotiomycetes</taxon>
        <taxon>Eurotiomycetidae</taxon>
        <taxon>Eurotiales</taxon>
        <taxon>Aspergillaceae</taxon>
        <taxon>Aspergillus</taxon>
        <taxon>Aspergillus subgen. Nidulantes</taxon>
    </lineage>
</organism>
<dbReference type="AlphaFoldDB" id="A0A3D8R041"/>
<dbReference type="Proteomes" id="UP000256690">
    <property type="component" value="Unassembled WGS sequence"/>
</dbReference>
<evidence type="ECO:0000256" key="1">
    <source>
        <dbReference type="SAM" id="MobiDB-lite"/>
    </source>
</evidence>
<dbReference type="GeneID" id="38119669"/>
<dbReference type="EMBL" id="PVWQ01000012">
    <property type="protein sequence ID" value="RDW67433.1"/>
    <property type="molecule type" value="Genomic_DNA"/>
</dbReference>
<reference evidence="2 3" key="1">
    <citation type="journal article" date="2018" name="IMA Fungus">
        <title>IMA Genome-F 9: Draft genome sequence of Annulohypoxylon stygium, Aspergillus mulundensis, Berkeleyomyces basicola (syn. Thielaviopsis basicola), Ceratocystis smalleyi, two Cercospora beticola strains, Coleophoma cylindrospora, Fusarium fracticaudum, Phialophora cf. hyalina, and Morchella septimelata.</title>
        <authorList>
            <person name="Wingfield B.D."/>
            <person name="Bills G.F."/>
            <person name="Dong Y."/>
            <person name="Huang W."/>
            <person name="Nel W.J."/>
            <person name="Swalarsk-Parry B.S."/>
            <person name="Vaghefi N."/>
            <person name="Wilken P.M."/>
            <person name="An Z."/>
            <person name="de Beer Z.W."/>
            <person name="De Vos L."/>
            <person name="Chen L."/>
            <person name="Duong T.A."/>
            <person name="Gao Y."/>
            <person name="Hammerbacher A."/>
            <person name="Kikkert J.R."/>
            <person name="Li Y."/>
            <person name="Li H."/>
            <person name="Li K."/>
            <person name="Li Q."/>
            <person name="Liu X."/>
            <person name="Ma X."/>
            <person name="Naidoo K."/>
            <person name="Pethybridge S.J."/>
            <person name="Sun J."/>
            <person name="Steenkamp E.T."/>
            <person name="van der Nest M.A."/>
            <person name="van Wyk S."/>
            <person name="Wingfield M.J."/>
            <person name="Xiong C."/>
            <person name="Yue Q."/>
            <person name="Zhang X."/>
        </authorList>
    </citation>
    <scope>NUCLEOTIDE SEQUENCE [LARGE SCALE GENOMIC DNA]</scope>
    <source>
        <strain evidence="2 3">DSM 5745</strain>
    </source>
</reference>
<dbReference type="InterPro" id="IPR027417">
    <property type="entry name" value="P-loop_NTPase"/>
</dbReference>
<sequence>MNEIRIAILGELSTGLVATFHRERLAHAEAAHAIASTAGEQTRVCTVDEEEIFVVTKEKCLGELDELHCFEHGSPPDGIVLVYDGTSSHSFQCVLTALEKIVSVEWGPRLPPLDIPPRTASKIERDGSSQRQPAIETPDRLLSCPLLCVAGDTLLAGSEGVEVIPAAERRALSERFGCAVHEISGESGDDVDRVVVGLVRGVMDRGRNCRLPWTAQRPKKHGGASVSSTGDAILRKISRVFTKQIKAPE</sequence>
<dbReference type="RefSeq" id="XP_026600401.1">
    <property type="nucleotide sequence ID" value="XM_026751315.1"/>
</dbReference>
<evidence type="ECO:0000313" key="3">
    <source>
        <dbReference type="Proteomes" id="UP000256690"/>
    </source>
</evidence>
<dbReference type="Gene3D" id="3.40.50.300">
    <property type="entry name" value="P-loop containing nucleotide triphosphate hydrolases"/>
    <property type="match status" value="1"/>
</dbReference>
<gene>
    <name evidence="2" type="ORF">DSM5745_09299</name>
</gene>
<protein>
    <submittedName>
        <fullName evidence="2">Uncharacterized protein</fullName>
    </submittedName>
</protein>
<proteinExistence type="predicted"/>
<dbReference type="SUPFAM" id="SSF52540">
    <property type="entry name" value="P-loop containing nucleoside triphosphate hydrolases"/>
    <property type="match status" value="1"/>
</dbReference>
<dbReference type="STRING" id="1810919.A0A3D8R041"/>
<feature type="region of interest" description="Disordered" evidence="1">
    <location>
        <begin position="115"/>
        <end position="135"/>
    </location>
</feature>